<evidence type="ECO:0000313" key="5">
    <source>
        <dbReference type="Proteomes" id="UP000234857"/>
    </source>
</evidence>
<dbReference type="InterPro" id="IPR001789">
    <property type="entry name" value="Sig_transdc_resp-reg_receiver"/>
</dbReference>
<name>A0A2N5ZLA7_MUIH1</name>
<dbReference type="AlphaFoldDB" id="A0A2N5ZLA7"/>
<dbReference type="Proteomes" id="UP000234857">
    <property type="component" value="Unassembled WGS sequence"/>
</dbReference>
<dbReference type="Gene3D" id="3.30.565.10">
    <property type="entry name" value="Histidine kinase-like ATPase, C-terminal domain"/>
    <property type="match status" value="1"/>
</dbReference>
<dbReference type="GO" id="GO:0000160">
    <property type="term" value="P:phosphorelay signal transduction system"/>
    <property type="evidence" value="ECO:0007669"/>
    <property type="project" value="InterPro"/>
</dbReference>
<evidence type="ECO:0000313" key="4">
    <source>
        <dbReference type="EMBL" id="PLX19459.1"/>
    </source>
</evidence>
<dbReference type="CDD" id="cd16936">
    <property type="entry name" value="HATPase_RsbW-like"/>
    <property type="match status" value="1"/>
</dbReference>
<dbReference type="Gene3D" id="3.40.50.2300">
    <property type="match status" value="1"/>
</dbReference>
<sequence>MFKDLNILVVDDEVDILNILEFYLKKKGAKVIRAMDAFQALEAMYDEKNSIDLILLDIMLPVLDGYQICKILKMQRDYNSIPIIMVSALGEMESMKKGFLVGADDYIVKPFTEKVVVEGIQKALEENKKLKSSGLEYNIKFELKSDFSYMHDINNMTKWIFSNTDAQEWVISDLMYSLNEMCTNAIEHGNKKDKNKNVYVECKVYKDRITISIMDEGTGFDPDATMDFLEDADIFRLRGRGLIITKKMMDEVSYEEDGKKVVLTKFFKPQDSKKEDNQEE</sequence>
<feature type="modified residue" description="4-aspartylphosphate" evidence="2">
    <location>
        <position position="57"/>
    </location>
</feature>
<gene>
    <name evidence="4" type="ORF">C0601_01745</name>
</gene>
<dbReference type="Pfam" id="PF00072">
    <property type="entry name" value="Response_reg"/>
    <property type="match status" value="1"/>
</dbReference>
<keyword evidence="1 2" id="KW-0597">Phosphoprotein</keyword>
<reference evidence="4 5" key="1">
    <citation type="submission" date="2017-11" db="EMBL/GenBank/DDBJ databases">
        <title>Genome-resolved metagenomics identifies genetic mobility, metabolic interactions, and unexpected diversity in perchlorate-reducing communities.</title>
        <authorList>
            <person name="Barnum T.P."/>
            <person name="Figueroa I.A."/>
            <person name="Carlstrom C.I."/>
            <person name="Lucas L.N."/>
            <person name="Engelbrektson A.L."/>
            <person name="Coates J.D."/>
        </authorList>
    </citation>
    <scope>NUCLEOTIDE SEQUENCE [LARGE SCALE GENOMIC DNA]</scope>
    <source>
        <strain evidence="4">BM706</strain>
    </source>
</reference>
<dbReference type="PANTHER" id="PTHR44591:SF3">
    <property type="entry name" value="RESPONSE REGULATORY DOMAIN-CONTAINING PROTEIN"/>
    <property type="match status" value="1"/>
</dbReference>
<protein>
    <recommendedName>
        <fullName evidence="3">Response regulatory domain-containing protein</fullName>
    </recommendedName>
</protein>
<dbReference type="InterPro" id="IPR011006">
    <property type="entry name" value="CheY-like_superfamily"/>
</dbReference>
<dbReference type="InterPro" id="IPR003594">
    <property type="entry name" value="HATPase_dom"/>
</dbReference>
<dbReference type="PANTHER" id="PTHR44591">
    <property type="entry name" value="STRESS RESPONSE REGULATOR PROTEIN 1"/>
    <property type="match status" value="1"/>
</dbReference>
<dbReference type="SUPFAM" id="SSF55874">
    <property type="entry name" value="ATPase domain of HSP90 chaperone/DNA topoisomerase II/histidine kinase"/>
    <property type="match status" value="1"/>
</dbReference>
<dbReference type="InterPro" id="IPR036890">
    <property type="entry name" value="HATPase_C_sf"/>
</dbReference>
<organism evidence="4 5">
    <name type="scientific">Muiribacterium halophilum</name>
    <dbReference type="NCBI Taxonomy" id="2053465"/>
    <lineage>
        <taxon>Bacteria</taxon>
        <taxon>Candidatus Muiribacteriota</taxon>
        <taxon>Candidatus Muiribacteriia</taxon>
        <taxon>Candidatus Muiribacteriales</taxon>
        <taxon>Candidatus Muiribacteriaceae</taxon>
        <taxon>Candidatus Muiribacterium</taxon>
    </lineage>
</organism>
<dbReference type="SUPFAM" id="SSF52172">
    <property type="entry name" value="CheY-like"/>
    <property type="match status" value="1"/>
</dbReference>
<feature type="domain" description="Response regulatory" evidence="3">
    <location>
        <begin position="6"/>
        <end position="124"/>
    </location>
</feature>
<comment type="caution">
    <text evidence="4">The sequence shown here is derived from an EMBL/GenBank/DDBJ whole genome shotgun (WGS) entry which is preliminary data.</text>
</comment>
<dbReference type="Pfam" id="PF13581">
    <property type="entry name" value="HATPase_c_2"/>
    <property type="match status" value="1"/>
</dbReference>
<proteinExistence type="predicted"/>
<accession>A0A2N5ZLA7</accession>
<evidence type="ECO:0000256" key="2">
    <source>
        <dbReference type="PROSITE-ProRule" id="PRU00169"/>
    </source>
</evidence>
<dbReference type="SMART" id="SM00448">
    <property type="entry name" value="REC"/>
    <property type="match status" value="1"/>
</dbReference>
<evidence type="ECO:0000259" key="3">
    <source>
        <dbReference type="PROSITE" id="PS50110"/>
    </source>
</evidence>
<dbReference type="PROSITE" id="PS50110">
    <property type="entry name" value="RESPONSE_REGULATORY"/>
    <property type="match status" value="1"/>
</dbReference>
<evidence type="ECO:0000256" key="1">
    <source>
        <dbReference type="ARBA" id="ARBA00022553"/>
    </source>
</evidence>
<dbReference type="InterPro" id="IPR050595">
    <property type="entry name" value="Bact_response_regulator"/>
</dbReference>
<dbReference type="CDD" id="cd17574">
    <property type="entry name" value="REC_OmpR"/>
    <property type="match status" value="1"/>
</dbReference>
<dbReference type="EMBL" id="PKTG01000029">
    <property type="protein sequence ID" value="PLX19459.1"/>
    <property type="molecule type" value="Genomic_DNA"/>
</dbReference>